<comment type="caution">
    <text evidence="1">The sequence shown here is derived from an EMBL/GenBank/DDBJ whole genome shotgun (WGS) entry which is preliminary data.</text>
</comment>
<proteinExistence type="predicted"/>
<sequence>MVSPGFLSFVPSPPPLSSVLHSPFPISMYPEHCARANSISMYLYQRCPAVARKSLERVSCSLVKMKSTSSEGFGIRRNP</sequence>
<evidence type="ECO:0000313" key="1">
    <source>
        <dbReference type="EMBL" id="GIX80547.1"/>
    </source>
</evidence>
<protein>
    <submittedName>
        <fullName evidence="1">Uncharacterized protein</fullName>
    </submittedName>
</protein>
<keyword evidence="2" id="KW-1185">Reference proteome</keyword>
<dbReference type="Proteomes" id="UP001054945">
    <property type="component" value="Unassembled WGS sequence"/>
</dbReference>
<dbReference type="EMBL" id="BPLR01003045">
    <property type="protein sequence ID" value="GIX80547.1"/>
    <property type="molecule type" value="Genomic_DNA"/>
</dbReference>
<reference evidence="1 2" key="1">
    <citation type="submission" date="2021-06" db="EMBL/GenBank/DDBJ databases">
        <title>Caerostris extrusa draft genome.</title>
        <authorList>
            <person name="Kono N."/>
            <person name="Arakawa K."/>
        </authorList>
    </citation>
    <scope>NUCLEOTIDE SEQUENCE [LARGE SCALE GENOMIC DNA]</scope>
</reference>
<accession>A0AAV4NAI8</accession>
<name>A0AAV4NAI8_CAEEX</name>
<dbReference type="AlphaFoldDB" id="A0AAV4NAI8"/>
<evidence type="ECO:0000313" key="2">
    <source>
        <dbReference type="Proteomes" id="UP001054945"/>
    </source>
</evidence>
<organism evidence="1 2">
    <name type="scientific">Caerostris extrusa</name>
    <name type="common">Bark spider</name>
    <name type="synonym">Caerostris bankana</name>
    <dbReference type="NCBI Taxonomy" id="172846"/>
    <lineage>
        <taxon>Eukaryota</taxon>
        <taxon>Metazoa</taxon>
        <taxon>Ecdysozoa</taxon>
        <taxon>Arthropoda</taxon>
        <taxon>Chelicerata</taxon>
        <taxon>Arachnida</taxon>
        <taxon>Araneae</taxon>
        <taxon>Araneomorphae</taxon>
        <taxon>Entelegynae</taxon>
        <taxon>Araneoidea</taxon>
        <taxon>Araneidae</taxon>
        <taxon>Caerostris</taxon>
    </lineage>
</organism>
<gene>
    <name evidence="1" type="ORF">CEXT_578841</name>
</gene>